<evidence type="ECO:0000256" key="1">
    <source>
        <dbReference type="SAM" id="Phobius"/>
    </source>
</evidence>
<proteinExistence type="predicted"/>
<organism evidence="2 3">
    <name type="scientific">Edaphobacter acidisoli</name>
    <dbReference type="NCBI Taxonomy" id="2040573"/>
    <lineage>
        <taxon>Bacteria</taxon>
        <taxon>Pseudomonadati</taxon>
        <taxon>Acidobacteriota</taxon>
        <taxon>Terriglobia</taxon>
        <taxon>Terriglobales</taxon>
        <taxon>Acidobacteriaceae</taxon>
        <taxon>Edaphobacter</taxon>
    </lineage>
</organism>
<evidence type="ECO:0000313" key="3">
    <source>
        <dbReference type="Proteomes" id="UP000648801"/>
    </source>
</evidence>
<keyword evidence="3" id="KW-1185">Reference proteome</keyword>
<evidence type="ECO:0000313" key="2">
    <source>
        <dbReference type="EMBL" id="GGA77566.1"/>
    </source>
</evidence>
<reference evidence="2" key="2">
    <citation type="submission" date="2020-09" db="EMBL/GenBank/DDBJ databases">
        <authorList>
            <person name="Sun Q."/>
            <person name="Zhou Y."/>
        </authorList>
    </citation>
    <scope>NUCLEOTIDE SEQUENCE</scope>
    <source>
        <strain evidence="2">CGMCC 1.15447</strain>
    </source>
</reference>
<protein>
    <submittedName>
        <fullName evidence="2">Uncharacterized protein</fullName>
    </submittedName>
</protein>
<dbReference type="Proteomes" id="UP000648801">
    <property type="component" value="Unassembled WGS sequence"/>
</dbReference>
<dbReference type="RefSeq" id="WP_188760451.1">
    <property type="nucleotide sequence ID" value="NZ_JAGSYK010000006.1"/>
</dbReference>
<comment type="caution">
    <text evidence="2">The sequence shown here is derived from an EMBL/GenBank/DDBJ whole genome shotgun (WGS) entry which is preliminary data.</text>
</comment>
<keyword evidence="1" id="KW-0812">Transmembrane</keyword>
<gene>
    <name evidence="2" type="ORF">GCM10011507_31040</name>
</gene>
<keyword evidence="1" id="KW-1133">Transmembrane helix</keyword>
<keyword evidence="1" id="KW-0472">Membrane</keyword>
<feature type="transmembrane region" description="Helical" evidence="1">
    <location>
        <begin position="96"/>
        <end position="119"/>
    </location>
</feature>
<feature type="transmembrane region" description="Helical" evidence="1">
    <location>
        <begin position="139"/>
        <end position="157"/>
    </location>
</feature>
<dbReference type="AlphaFoldDB" id="A0A916S1N8"/>
<feature type="transmembrane region" description="Helical" evidence="1">
    <location>
        <begin position="31"/>
        <end position="51"/>
    </location>
</feature>
<sequence>MGEYTSTVFEYFDIPEEKQPDEDPMTMTEGLGVAALYFALVVGSVLAFIFFGGRPYGMQYATLISYSGGVFIYIFFRPRGVNTRYRLSAQYVREQVPRLLMIHCVYLLAIFFLETWALAIRTSMPSWAVTGQGRDMPPFVFALMLVGMAIGISQIILSRRILGNAKKEFAASSARTIR</sequence>
<dbReference type="EMBL" id="BMJB01000003">
    <property type="protein sequence ID" value="GGA77566.1"/>
    <property type="molecule type" value="Genomic_DNA"/>
</dbReference>
<accession>A0A916S1N8</accession>
<feature type="transmembrane region" description="Helical" evidence="1">
    <location>
        <begin position="57"/>
        <end position="76"/>
    </location>
</feature>
<reference evidence="2" key="1">
    <citation type="journal article" date="2014" name="Int. J. Syst. Evol. Microbiol.">
        <title>Complete genome sequence of Corynebacterium casei LMG S-19264T (=DSM 44701T), isolated from a smear-ripened cheese.</title>
        <authorList>
            <consortium name="US DOE Joint Genome Institute (JGI-PGF)"/>
            <person name="Walter F."/>
            <person name="Albersmeier A."/>
            <person name="Kalinowski J."/>
            <person name="Ruckert C."/>
        </authorList>
    </citation>
    <scope>NUCLEOTIDE SEQUENCE</scope>
    <source>
        <strain evidence="2">CGMCC 1.15447</strain>
    </source>
</reference>
<name>A0A916S1N8_9BACT</name>